<evidence type="ECO:0000259" key="7">
    <source>
        <dbReference type="Pfam" id="PF04321"/>
    </source>
</evidence>
<dbReference type="Gene3D" id="3.40.50.720">
    <property type="entry name" value="NAD(P)-binding Rossmann-like Domain"/>
    <property type="match status" value="1"/>
</dbReference>
<dbReference type="Gene3D" id="3.90.25.10">
    <property type="entry name" value="UDP-galactose 4-epimerase, domain 1"/>
    <property type="match status" value="1"/>
</dbReference>
<comment type="similarity">
    <text evidence="2 6">Belongs to the dTDP-4-dehydrorhamnose reductase family.</text>
</comment>
<dbReference type="EMBL" id="JAQQLE010000004">
    <property type="protein sequence ID" value="MDC7713800.1"/>
    <property type="molecule type" value="Genomic_DNA"/>
</dbReference>
<comment type="caution">
    <text evidence="8">The sequence shown here is derived from an EMBL/GenBank/DDBJ whole genome shotgun (WGS) entry which is preliminary data.</text>
</comment>
<dbReference type="Proteomes" id="UP001222030">
    <property type="component" value="Unassembled WGS sequence"/>
</dbReference>
<comment type="function">
    <text evidence="6">Catalyzes the reduction of dTDP-6-deoxy-L-lyxo-4-hexulose to yield dTDP-L-rhamnose.</text>
</comment>
<name>A0ABT5IMN7_9NEIS</name>
<dbReference type="PANTHER" id="PTHR10491">
    <property type="entry name" value="DTDP-4-DEHYDRORHAMNOSE REDUCTASE"/>
    <property type="match status" value="1"/>
</dbReference>
<evidence type="ECO:0000256" key="2">
    <source>
        <dbReference type="ARBA" id="ARBA00010944"/>
    </source>
</evidence>
<comment type="cofactor">
    <cofactor evidence="6">
        <name>Mg(2+)</name>
        <dbReference type="ChEBI" id="CHEBI:18420"/>
    </cofactor>
    <text evidence="6">Binds 1 Mg(2+) ion per monomer.</text>
</comment>
<comment type="catalytic activity">
    <reaction evidence="5 6">
        <text>dTDP-beta-L-rhamnose + NADP(+) = dTDP-4-dehydro-beta-L-rhamnose + NADPH + H(+)</text>
        <dbReference type="Rhea" id="RHEA:21796"/>
        <dbReference type="ChEBI" id="CHEBI:15378"/>
        <dbReference type="ChEBI" id="CHEBI:57510"/>
        <dbReference type="ChEBI" id="CHEBI:57783"/>
        <dbReference type="ChEBI" id="CHEBI:58349"/>
        <dbReference type="ChEBI" id="CHEBI:62830"/>
        <dbReference type="EC" id="1.1.1.133"/>
    </reaction>
</comment>
<protein>
    <recommendedName>
        <fullName evidence="4 6">dTDP-4-dehydrorhamnose reductase</fullName>
        <ecNumber evidence="3 6">1.1.1.133</ecNumber>
    </recommendedName>
</protein>
<accession>A0ABT5IMN7</accession>
<dbReference type="PANTHER" id="PTHR10491:SF4">
    <property type="entry name" value="METHIONINE ADENOSYLTRANSFERASE 2 SUBUNIT BETA"/>
    <property type="match status" value="1"/>
</dbReference>
<reference evidence="8 9" key="1">
    <citation type="submission" date="2023-01" db="EMBL/GenBank/DDBJ databases">
        <title>Novel species of the genus Vogesella isolated from rivers.</title>
        <authorList>
            <person name="Lu H."/>
        </authorList>
    </citation>
    <scope>NUCLEOTIDE SEQUENCE [LARGE SCALE GENOMIC DNA]</scope>
    <source>
        <strain evidence="8 9">LYT5W</strain>
    </source>
</reference>
<evidence type="ECO:0000313" key="9">
    <source>
        <dbReference type="Proteomes" id="UP001222030"/>
    </source>
</evidence>
<gene>
    <name evidence="8" type="primary">rfbD</name>
    <name evidence="8" type="ORF">PQU96_06555</name>
</gene>
<evidence type="ECO:0000256" key="1">
    <source>
        <dbReference type="ARBA" id="ARBA00004781"/>
    </source>
</evidence>
<keyword evidence="6" id="KW-0521">NADP</keyword>
<organism evidence="8 9">
    <name type="scientific">Vogesella margarita</name>
    <dbReference type="NCBI Taxonomy" id="2984199"/>
    <lineage>
        <taxon>Bacteria</taxon>
        <taxon>Pseudomonadati</taxon>
        <taxon>Pseudomonadota</taxon>
        <taxon>Betaproteobacteria</taxon>
        <taxon>Neisseriales</taxon>
        <taxon>Chromobacteriaceae</taxon>
        <taxon>Vogesella</taxon>
    </lineage>
</organism>
<dbReference type="SUPFAM" id="SSF51735">
    <property type="entry name" value="NAD(P)-binding Rossmann-fold domains"/>
    <property type="match status" value="1"/>
</dbReference>
<dbReference type="InterPro" id="IPR036291">
    <property type="entry name" value="NAD(P)-bd_dom_sf"/>
</dbReference>
<dbReference type="Pfam" id="PF04321">
    <property type="entry name" value="RmlD_sub_bind"/>
    <property type="match status" value="1"/>
</dbReference>
<feature type="domain" description="RmlD-like substrate binding" evidence="7">
    <location>
        <begin position="6"/>
        <end position="294"/>
    </location>
</feature>
<keyword evidence="6 8" id="KW-0560">Oxidoreductase</keyword>
<dbReference type="GO" id="GO:0008831">
    <property type="term" value="F:dTDP-4-dehydrorhamnose reductase activity"/>
    <property type="evidence" value="ECO:0007669"/>
    <property type="project" value="UniProtKB-EC"/>
</dbReference>
<evidence type="ECO:0000313" key="8">
    <source>
        <dbReference type="EMBL" id="MDC7713800.1"/>
    </source>
</evidence>
<dbReference type="EC" id="1.1.1.133" evidence="3 6"/>
<dbReference type="RefSeq" id="WP_272771470.1">
    <property type="nucleotide sequence ID" value="NZ_JAQQLE010000004.1"/>
</dbReference>
<evidence type="ECO:0000256" key="5">
    <source>
        <dbReference type="ARBA" id="ARBA00048200"/>
    </source>
</evidence>
<dbReference type="InterPro" id="IPR005913">
    <property type="entry name" value="dTDP_dehydrorham_reduct"/>
</dbReference>
<evidence type="ECO:0000256" key="6">
    <source>
        <dbReference type="RuleBase" id="RU364082"/>
    </source>
</evidence>
<dbReference type="CDD" id="cd05254">
    <property type="entry name" value="dTDP_HR_like_SDR_e"/>
    <property type="match status" value="1"/>
</dbReference>
<dbReference type="InterPro" id="IPR029903">
    <property type="entry name" value="RmlD-like-bd"/>
</dbReference>
<keyword evidence="9" id="KW-1185">Reference proteome</keyword>
<comment type="pathway">
    <text evidence="1 6">Carbohydrate biosynthesis; dTDP-L-rhamnose biosynthesis.</text>
</comment>
<evidence type="ECO:0000256" key="4">
    <source>
        <dbReference type="ARBA" id="ARBA00017099"/>
    </source>
</evidence>
<sequence length="301" mass="32789">MSRPATILITGSSGQVGFELQRALVLHGRLICPDRSQFDLSQPATLTAALDAWQPDIIVNPAAYTAVDRAEDEPALAHAINAESVAAMARWAAANKALLVHYSTDYVFDGSKDDAWREDDAANPQSVYGLSKWLGEQAIRDSGCRHFILRSSWVAGVYGQNFLKTMLRLAASRDRLAVVADQFGAPTPASLLADVSANLVARCQADAGQPYGTYHVVAQGRTSWHEYACFVIALARDAGWPLALAGAPRAIASRDYPQKAVRPANSQLDCSKLMHTFDLNLPPWQDAVRQLFQTIDDARKP</sequence>
<evidence type="ECO:0000256" key="3">
    <source>
        <dbReference type="ARBA" id="ARBA00012929"/>
    </source>
</evidence>
<proteinExistence type="inferred from homology"/>
<dbReference type="NCBIfam" id="TIGR01214">
    <property type="entry name" value="rmlD"/>
    <property type="match status" value="1"/>
</dbReference>